<proteinExistence type="predicted"/>
<dbReference type="RefSeq" id="WP_144875716.1">
    <property type="nucleotide sequence ID" value="NZ_LR214284.1"/>
</dbReference>
<reference evidence="1 2" key="1">
    <citation type="submission" date="2019-01" db="EMBL/GenBank/DDBJ databases">
        <authorList>
            <person name="Brito A."/>
        </authorList>
    </citation>
    <scope>NUCLEOTIDE SEQUENCE [LARGE SCALE GENOMIC DNA]</scope>
    <source>
        <strain evidence="1">1</strain>
    </source>
</reference>
<dbReference type="EMBL" id="CAACVJ010000502">
    <property type="protein sequence ID" value="VEP17121.1"/>
    <property type="molecule type" value="Genomic_DNA"/>
</dbReference>
<organism evidence="1 2">
    <name type="scientific">Hyella patelloides LEGE 07179</name>
    <dbReference type="NCBI Taxonomy" id="945734"/>
    <lineage>
        <taxon>Bacteria</taxon>
        <taxon>Bacillati</taxon>
        <taxon>Cyanobacteriota</taxon>
        <taxon>Cyanophyceae</taxon>
        <taxon>Pleurocapsales</taxon>
        <taxon>Hyellaceae</taxon>
        <taxon>Hyella</taxon>
    </lineage>
</organism>
<keyword evidence="2" id="KW-1185">Reference proteome</keyword>
<accession>A0A563W0A6</accession>
<evidence type="ECO:0000313" key="1">
    <source>
        <dbReference type="EMBL" id="VEP17121.1"/>
    </source>
</evidence>
<name>A0A563W0A6_9CYAN</name>
<sequence length="65" mass="7446">MISKNKLKKSEDVNLPFESSACIVRQSDKILTSLDPKSDDFNFELWAKEVRQQMLNALQERASSS</sequence>
<dbReference type="Proteomes" id="UP000320055">
    <property type="component" value="Unassembled WGS sequence"/>
</dbReference>
<evidence type="ECO:0000313" key="2">
    <source>
        <dbReference type="Proteomes" id="UP000320055"/>
    </source>
</evidence>
<dbReference type="OrthoDB" id="583411at2"/>
<dbReference type="AlphaFoldDB" id="A0A563W0A6"/>
<gene>
    <name evidence="1" type="ORF">H1P_5500003</name>
</gene>
<protein>
    <submittedName>
        <fullName evidence="1">Uncharacterized protein</fullName>
    </submittedName>
</protein>